<feature type="domain" description="Ubiquitin-like" evidence="1">
    <location>
        <begin position="1"/>
        <end position="52"/>
    </location>
</feature>
<dbReference type="AlphaFoldDB" id="A0A3P7GFW8"/>
<protein>
    <recommendedName>
        <fullName evidence="1">Ubiquitin-like domain-containing protein</fullName>
    </recommendedName>
</protein>
<reference evidence="2" key="1">
    <citation type="submission" date="2018-11" db="EMBL/GenBank/DDBJ databases">
        <authorList>
            <consortium name="Pathogen Informatics"/>
        </authorList>
    </citation>
    <scope>NUCLEOTIDE SEQUENCE [LARGE SCALE GENOMIC DNA]</scope>
</reference>
<dbReference type="EMBL" id="UYWY01023375">
    <property type="protein sequence ID" value="VDM47481.1"/>
    <property type="molecule type" value="Genomic_DNA"/>
</dbReference>
<dbReference type="Gene3D" id="3.10.20.90">
    <property type="entry name" value="Phosphatidylinositol 3-kinase Catalytic Subunit, Chain A, domain 1"/>
    <property type="match status" value="1"/>
</dbReference>
<dbReference type="InterPro" id="IPR029071">
    <property type="entry name" value="Ubiquitin-like_domsf"/>
</dbReference>
<sequence>MQLVVGIAAGSMQMELLDRNGKYVTSLTDDLATLESLGVCDGMRIHVKDVSGEIASLLDHSVEKYKISDEEYEQRSESVRVWKKLHGFDKQPDQATMHDVENSKMIAEGIKVLYFTCMDKYGGFVRPQDVKVGDFPPFICDREMEEI</sequence>
<dbReference type="Pfam" id="PF14560">
    <property type="entry name" value="Ubiquitin_2"/>
    <property type="match status" value="1"/>
</dbReference>
<dbReference type="InterPro" id="IPR036859">
    <property type="entry name" value="CAP-Gly_dom_sf"/>
</dbReference>
<dbReference type="SUPFAM" id="SSF54236">
    <property type="entry name" value="Ubiquitin-like"/>
    <property type="match status" value="1"/>
</dbReference>
<proteinExistence type="predicted"/>
<dbReference type="InterPro" id="IPR000626">
    <property type="entry name" value="Ubiquitin-like_dom"/>
</dbReference>
<evidence type="ECO:0000259" key="1">
    <source>
        <dbReference type="Pfam" id="PF14560"/>
    </source>
</evidence>
<dbReference type="SUPFAM" id="SSF74924">
    <property type="entry name" value="Cap-Gly domain"/>
    <property type="match status" value="1"/>
</dbReference>
<name>A0A3P7GFW8_TOXCA</name>
<organism evidence="2">
    <name type="scientific">Toxocara canis</name>
    <name type="common">Canine roundworm</name>
    <dbReference type="NCBI Taxonomy" id="6265"/>
    <lineage>
        <taxon>Eukaryota</taxon>
        <taxon>Metazoa</taxon>
        <taxon>Ecdysozoa</taxon>
        <taxon>Nematoda</taxon>
        <taxon>Chromadorea</taxon>
        <taxon>Rhabditida</taxon>
        <taxon>Spirurina</taxon>
        <taxon>Ascaridomorpha</taxon>
        <taxon>Ascaridoidea</taxon>
        <taxon>Toxocaridae</taxon>
        <taxon>Toxocara</taxon>
    </lineage>
</organism>
<evidence type="ECO:0000313" key="2">
    <source>
        <dbReference type="EMBL" id="VDM47481.1"/>
    </source>
</evidence>
<accession>A0A3P7GFW8</accession>
<gene>
    <name evidence="2" type="ORF">TCNE_LOCUS16160</name>
</gene>